<feature type="region of interest" description="Disordered" evidence="1">
    <location>
        <begin position="375"/>
        <end position="401"/>
    </location>
</feature>
<feature type="region of interest" description="Disordered" evidence="1">
    <location>
        <begin position="300"/>
        <end position="329"/>
    </location>
</feature>
<name>A0A1I0VWJ9_9PSEU</name>
<reference evidence="4" key="1">
    <citation type="submission" date="2016-10" db="EMBL/GenBank/DDBJ databases">
        <authorList>
            <person name="Varghese N."/>
            <person name="Submissions S."/>
        </authorList>
    </citation>
    <scope>NUCLEOTIDE SEQUENCE [LARGE SCALE GENOMIC DNA]</scope>
    <source>
        <strain evidence="4">CGMCC 4.3568</strain>
    </source>
</reference>
<evidence type="ECO:0000313" key="3">
    <source>
        <dbReference type="EMBL" id="SFA80568.1"/>
    </source>
</evidence>
<keyword evidence="2" id="KW-0732">Signal</keyword>
<proteinExistence type="predicted"/>
<feature type="compositionally biased region" description="Polar residues" evidence="1">
    <location>
        <begin position="379"/>
        <end position="401"/>
    </location>
</feature>
<feature type="signal peptide" evidence="2">
    <location>
        <begin position="1"/>
        <end position="28"/>
    </location>
</feature>
<evidence type="ECO:0000313" key="4">
    <source>
        <dbReference type="Proteomes" id="UP000243799"/>
    </source>
</evidence>
<gene>
    <name evidence="3" type="ORF">SAMN05216266_101543</name>
</gene>
<organism evidence="3 4">
    <name type="scientific">Amycolatopsis marina</name>
    <dbReference type="NCBI Taxonomy" id="490629"/>
    <lineage>
        <taxon>Bacteria</taxon>
        <taxon>Bacillati</taxon>
        <taxon>Actinomycetota</taxon>
        <taxon>Actinomycetes</taxon>
        <taxon>Pseudonocardiales</taxon>
        <taxon>Pseudonocardiaceae</taxon>
        <taxon>Amycolatopsis</taxon>
    </lineage>
</organism>
<evidence type="ECO:0000256" key="2">
    <source>
        <dbReference type="SAM" id="SignalP"/>
    </source>
</evidence>
<evidence type="ECO:0000256" key="1">
    <source>
        <dbReference type="SAM" id="MobiDB-lite"/>
    </source>
</evidence>
<dbReference type="AlphaFoldDB" id="A0A1I0VWJ9"/>
<sequence length="966" mass="93748">MQTWAKRGIQTALVTGGLLMLGTGIASADENVNPDSPAGPLDLNVNVPVQIDKNAVGTPLGQINTPGFEGEISTDPVTKPLKEAARSTSVAGEVAKVAPVSEPRTTQGGVSGGSFEQSEDAFKGNKIDGDLTVPIQICGNAIGVIGDASVEDADCVQSYENHEDTTTDGAHSGLAGNAVVLDWALPVQIAGNAGGLAGGSGYASGTASQDVSETGNITTDGTGSGASGNVVAGQFATPVQVTGNAASWILANAYSDYDAETEADSGGWIKTDGEGGSASGNVVGAPIALPVKLNGNAAGAWGSDADSVSSSSAEAEASNEGTPGINGIPSYIQTDGDKSFLSGNIAQPQGALVANVAGNAASWIGNATTGNALGDGAAGTSSSEVEAGGFSSTSGQHSGASGNIVDAPIGLPAEVFGVGGTYIGNSHAAHDVVTDATAGDGTYTNGDGSGLGGNSVHAPLSLAPEVFGIGGSHIGNASGTASEEKTVTTGGYNGTRGNDSTIGGNLVQVPAAIPVEVFGIGGSYIGQGKGIASETKRIKAGGPGNTVDDDALGSSNLVATPLSVPVQLFGIGASHIGRGVGVASSDTITEAGGDLNASGKEAGASGNIATVPVALPAQLHGLGGSFIGTGHGTSTNLTDSIAGGDASTDGQEGAVSGNVIQAPVAGAANVFGSAASWIGLVGGESTNDIVAVAGGDTETNGDGGGLAGNVISAQALPIAQVFGDAAALMAKASGEATNTTDITSGGDIETSGVEGGFSGNILDVPAAAVAQVFGNAVAVLGVADAEGHNVTMGTVGGETTTGPEDLPAVSGIDGQLPIGALVQIYDVPFALLGAATAEATNLTDISVAGQEPQINLPIDGAELPADSLPTLPSLRSLPSVDSLPLGGSAARSDVPSLPEVNTLPVELLPANLVPQADLGSLPSVDPAGLAPKADVPAMAQLDSGPLNMVQKLLGGLSRNNGVNIQG</sequence>
<keyword evidence="4" id="KW-1185">Reference proteome</keyword>
<dbReference type="STRING" id="490629.SAMN05216266_101543"/>
<dbReference type="Proteomes" id="UP000243799">
    <property type="component" value="Unassembled WGS sequence"/>
</dbReference>
<protein>
    <recommendedName>
        <fullName evidence="5">Small secreted domain</fullName>
    </recommendedName>
</protein>
<dbReference type="OrthoDB" id="3661198at2"/>
<evidence type="ECO:0008006" key="5">
    <source>
        <dbReference type="Google" id="ProtNLM"/>
    </source>
</evidence>
<accession>A0A1I0VWJ9</accession>
<dbReference type="EMBL" id="FOKG01000001">
    <property type="protein sequence ID" value="SFA80568.1"/>
    <property type="molecule type" value="Genomic_DNA"/>
</dbReference>
<feature type="compositionally biased region" description="Low complexity" evidence="1">
    <location>
        <begin position="300"/>
        <end position="320"/>
    </location>
</feature>
<feature type="chain" id="PRO_5017286359" description="Small secreted domain" evidence="2">
    <location>
        <begin position="29"/>
        <end position="966"/>
    </location>
</feature>
<dbReference type="RefSeq" id="WP_091668815.1">
    <property type="nucleotide sequence ID" value="NZ_FOKG01000001.1"/>
</dbReference>